<evidence type="ECO:0008006" key="2">
    <source>
        <dbReference type="Google" id="ProtNLM"/>
    </source>
</evidence>
<dbReference type="Pfam" id="PF13646">
    <property type="entry name" value="HEAT_2"/>
    <property type="match status" value="1"/>
</dbReference>
<feature type="non-terminal residue" evidence="1">
    <location>
        <position position="185"/>
    </location>
</feature>
<protein>
    <recommendedName>
        <fullName evidence="2">HEAT repeat domain-containing protein</fullName>
    </recommendedName>
</protein>
<comment type="caution">
    <text evidence="1">The sequence shown here is derived from an EMBL/GenBank/DDBJ whole genome shotgun (WGS) entry which is preliminary data.</text>
</comment>
<dbReference type="InterPro" id="IPR016024">
    <property type="entry name" value="ARM-type_fold"/>
</dbReference>
<dbReference type="SUPFAM" id="SSF48371">
    <property type="entry name" value="ARM repeat"/>
    <property type="match status" value="1"/>
</dbReference>
<sequence length="185" mass="21244">MNKSKVIHLESKERLFGKVRAYIESIELFLEESDKAIPLLLKALNYTDHQLKHEIILLLGNFAKQEVAWPLYQLIIDPGEDEEIRHLASIELSVIFPFLEEPQPLIDHLLEDLKSPDPELRVHAAFALGWEGNTQAAIPLVELLYDADIRVQQTAVNALSNMRDDRILTLLLERLEHGPLEQKRS</sequence>
<dbReference type="PANTHER" id="PTHR12697:SF5">
    <property type="entry name" value="DEOXYHYPUSINE HYDROXYLASE"/>
    <property type="match status" value="1"/>
</dbReference>
<name>X1S5J9_9ZZZZ</name>
<evidence type="ECO:0000313" key="1">
    <source>
        <dbReference type="EMBL" id="GAI74401.1"/>
    </source>
</evidence>
<proteinExistence type="predicted"/>
<dbReference type="Gene3D" id="1.25.10.10">
    <property type="entry name" value="Leucine-rich Repeat Variant"/>
    <property type="match status" value="1"/>
</dbReference>
<dbReference type="EMBL" id="BARW01011576">
    <property type="protein sequence ID" value="GAI74401.1"/>
    <property type="molecule type" value="Genomic_DNA"/>
</dbReference>
<dbReference type="GO" id="GO:0016491">
    <property type="term" value="F:oxidoreductase activity"/>
    <property type="evidence" value="ECO:0007669"/>
    <property type="project" value="TreeGrafter"/>
</dbReference>
<dbReference type="InterPro" id="IPR004155">
    <property type="entry name" value="PBS_lyase_HEAT"/>
</dbReference>
<reference evidence="1" key="1">
    <citation type="journal article" date="2014" name="Front. Microbiol.">
        <title>High frequency of phylogenetically diverse reductive dehalogenase-homologous genes in deep subseafloor sedimentary metagenomes.</title>
        <authorList>
            <person name="Kawai M."/>
            <person name="Futagami T."/>
            <person name="Toyoda A."/>
            <person name="Takaki Y."/>
            <person name="Nishi S."/>
            <person name="Hori S."/>
            <person name="Arai W."/>
            <person name="Tsubouchi T."/>
            <person name="Morono Y."/>
            <person name="Uchiyama I."/>
            <person name="Ito T."/>
            <person name="Fujiyama A."/>
            <person name="Inagaki F."/>
            <person name="Takami H."/>
        </authorList>
    </citation>
    <scope>NUCLEOTIDE SEQUENCE</scope>
    <source>
        <strain evidence="1">Expedition CK06-06</strain>
    </source>
</reference>
<dbReference type="PANTHER" id="PTHR12697">
    <property type="entry name" value="PBS LYASE HEAT-LIKE PROTEIN"/>
    <property type="match status" value="1"/>
</dbReference>
<gene>
    <name evidence="1" type="ORF">S12H4_22260</name>
</gene>
<organism evidence="1">
    <name type="scientific">marine sediment metagenome</name>
    <dbReference type="NCBI Taxonomy" id="412755"/>
    <lineage>
        <taxon>unclassified sequences</taxon>
        <taxon>metagenomes</taxon>
        <taxon>ecological metagenomes</taxon>
    </lineage>
</organism>
<dbReference type="AlphaFoldDB" id="X1S5J9"/>
<dbReference type="InterPro" id="IPR011989">
    <property type="entry name" value="ARM-like"/>
</dbReference>
<dbReference type="SMART" id="SM00567">
    <property type="entry name" value="EZ_HEAT"/>
    <property type="match status" value="3"/>
</dbReference>
<accession>X1S5J9</accession>